<sequence length="133" mass="15652">IAREFLRTKEKKDRAESKWGNFMQDSVALENLLFSSIFTLSTSYSTKSRYILSLQGEPAYKKPSLGWPRASQFLLLQHNLERNLLLHVLHVGYMSNILLNNIRMLNMRFNLVEHLQIFSRSKMEIYNLFGKII</sequence>
<proteinExistence type="predicted"/>
<dbReference type="AlphaFoldDB" id="A0A151J8N9"/>
<reference evidence="1 2" key="1">
    <citation type="submission" date="2015-09" db="EMBL/GenBank/DDBJ databases">
        <title>Trachymyrmex cornetzi WGS genome.</title>
        <authorList>
            <person name="Nygaard S."/>
            <person name="Hu H."/>
            <person name="Boomsma J."/>
            <person name="Zhang G."/>
        </authorList>
    </citation>
    <scope>NUCLEOTIDE SEQUENCE [LARGE SCALE GENOMIC DNA]</scope>
    <source>
        <strain evidence="1">Tcor2-1</strain>
        <tissue evidence="1">Whole body</tissue>
    </source>
</reference>
<organism evidence="1 2">
    <name type="scientific">Trachymyrmex cornetzi</name>
    <dbReference type="NCBI Taxonomy" id="471704"/>
    <lineage>
        <taxon>Eukaryota</taxon>
        <taxon>Metazoa</taxon>
        <taxon>Ecdysozoa</taxon>
        <taxon>Arthropoda</taxon>
        <taxon>Hexapoda</taxon>
        <taxon>Insecta</taxon>
        <taxon>Pterygota</taxon>
        <taxon>Neoptera</taxon>
        <taxon>Endopterygota</taxon>
        <taxon>Hymenoptera</taxon>
        <taxon>Apocrita</taxon>
        <taxon>Aculeata</taxon>
        <taxon>Formicoidea</taxon>
        <taxon>Formicidae</taxon>
        <taxon>Myrmicinae</taxon>
        <taxon>Trachymyrmex</taxon>
    </lineage>
</organism>
<accession>A0A151J8N9</accession>
<dbReference type="EMBL" id="KQ979528">
    <property type="protein sequence ID" value="KYN21154.1"/>
    <property type="molecule type" value="Genomic_DNA"/>
</dbReference>
<protein>
    <submittedName>
        <fullName evidence="1">Uncharacterized protein</fullName>
    </submittedName>
</protein>
<evidence type="ECO:0000313" key="1">
    <source>
        <dbReference type="EMBL" id="KYN21154.1"/>
    </source>
</evidence>
<evidence type="ECO:0000313" key="2">
    <source>
        <dbReference type="Proteomes" id="UP000078492"/>
    </source>
</evidence>
<keyword evidence="2" id="KW-1185">Reference proteome</keyword>
<dbReference type="Proteomes" id="UP000078492">
    <property type="component" value="Unassembled WGS sequence"/>
</dbReference>
<name>A0A151J8N9_9HYME</name>
<feature type="non-terminal residue" evidence="1">
    <location>
        <position position="1"/>
    </location>
</feature>
<gene>
    <name evidence="1" type="ORF">ALC57_06494</name>
</gene>